<evidence type="ECO:0000313" key="2">
    <source>
        <dbReference type="Proteomes" id="UP000515913"/>
    </source>
</evidence>
<dbReference type="Proteomes" id="UP000515913">
    <property type="component" value="Chromosome"/>
</dbReference>
<dbReference type="RefSeq" id="WP_187423001.1">
    <property type="nucleotide sequence ID" value="NZ_CP060637.1"/>
</dbReference>
<dbReference type="EMBL" id="CP060637">
    <property type="protein sequence ID" value="QNM15535.1"/>
    <property type="molecule type" value="Genomic_DNA"/>
</dbReference>
<protein>
    <submittedName>
        <fullName evidence="1">Uncharacterized protein</fullName>
    </submittedName>
</protein>
<name>A0A7G9GXK3_9FUSO</name>
<organism evidence="1 2">
    <name type="scientific">Fusobacterium hominis</name>
    <dbReference type="NCBI Taxonomy" id="2764326"/>
    <lineage>
        <taxon>Bacteria</taxon>
        <taxon>Fusobacteriati</taxon>
        <taxon>Fusobacteriota</taxon>
        <taxon>Fusobacteriia</taxon>
        <taxon>Fusobacteriales</taxon>
        <taxon>Fusobacteriaceae</taxon>
        <taxon>Fusobacterium</taxon>
    </lineage>
</organism>
<keyword evidence="2" id="KW-1185">Reference proteome</keyword>
<sequence>MLKNITPGTELWDIRYGWGRVIEVPGTKDTLWVEFSGKISAIPYTLDGKTSKTDLNPVLFTQELNLSNL</sequence>
<accession>A0A7G9GXK3</accession>
<evidence type="ECO:0000313" key="1">
    <source>
        <dbReference type="EMBL" id="QNM15535.1"/>
    </source>
</evidence>
<gene>
    <name evidence="1" type="ORF">H9Q81_01455</name>
</gene>
<reference evidence="1 2" key="1">
    <citation type="submission" date="2020-08" db="EMBL/GenBank/DDBJ databases">
        <authorList>
            <person name="Liu C."/>
            <person name="Sun Q."/>
        </authorList>
    </citation>
    <scope>NUCLEOTIDE SEQUENCE [LARGE SCALE GENOMIC DNA]</scope>
    <source>
        <strain evidence="1 2">NSJ-57</strain>
    </source>
</reference>
<dbReference type="KEGG" id="fho:H9Q81_01455"/>
<dbReference type="AlphaFoldDB" id="A0A7G9GXK3"/>
<proteinExistence type="predicted"/>